<gene>
    <name evidence="3" type="primary">ybiC_1</name>
    <name evidence="3" type="ORF">Pan241w_17250</name>
</gene>
<evidence type="ECO:0000256" key="1">
    <source>
        <dbReference type="ARBA" id="ARBA00006056"/>
    </source>
</evidence>
<dbReference type="InterPro" id="IPR043144">
    <property type="entry name" value="Mal/L-sulf/L-lact_DH-like_ah"/>
</dbReference>
<dbReference type="Gene3D" id="3.30.1370.60">
    <property type="entry name" value="Hypothetical oxidoreductase yiak, domain 2"/>
    <property type="match status" value="1"/>
</dbReference>
<name>A0A517RCQ2_9PLAN</name>
<dbReference type="AlphaFoldDB" id="A0A517RCQ2"/>
<dbReference type="SUPFAM" id="SSF89733">
    <property type="entry name" value="L-sulfolactate dehydrogenase-like"/>
    <property type="match status" value="1"/>
</dbReference>
<accession>A0A517RCQ2</accession>
<evidence type="ECO:0000313" key="3">
    <source>
        <dbReference type="EMBL" id="QDT41662.1"/>
    </source>
</evidence>
<dbReference type="PANTHER" id="PTHR11091:SF0">
    <property type="entry name" value="MALATE DEHYDROGENASE"/>
    <property type="match status" value="1"/>
</dbReference>
<dbReference type="EC" id="1.1.1.-" evidence="3"/>
<keyword evidence="4" id="KW-1185">Reference proteome</keyword>
<dbReference type="OrthoDB" id="9769447at2"/>
<proteinExistence type="inferred from homology"/>
<dbReference type="Pfam" id="PF02615">
    <property type="entry name" value="Ldh_2"/>
    <property type="match status" value="1"/>
</dbReference>
<dbReference type="GO" id="GO:0016491">
    <property type="term" value="F:oxidoreductase activity"/>
    <property type="evidence" value="ECO:0007669"/>
    <property type="project" value="UniProtKB-KW"/>
</dbReference>
<dbReference type="InterPro" id="IPR036111">
    <property type="entry name" value="Mal/L-sulfo/L-lacto_DH-like_sf"/>
</dbReference>
<organism evidence="3 4">
    <name type="scientific">Gimesia alba</name>
    <dbReference type="NCBI Taxonomy" id="2527973"/>
    <lineage>
        <taxon>Bacteria</taxon>
        <taxon>Pseudomonadati</taxon>
        <taxon>Planctomycetota</taxon>
        <taxon>Planctomycetia</taxon>
        <taxon>Planctomycetales</taxon>
        <taxon>Planctomycetaceae</taxon>
        <taxon>Gimesia</taxon>
    </lineage>
</organism>
<reference evidence="3 4" key="1">
    <citation type="submission" date="2019-02" db="EMBL/GenBank/DDBJ databases">
        <title>Deep-cultivation of Planctomycetes and their phenomic and genomic characterization uncovers novel biology.</title>
        <authorList>
            <person name="Wiegand S."/>
            <person name="Jogler M."/>
            <person name="Boedeker C."/>
            <person name="Pinto D."/>
            <person name="Vollmers J."/>
            <person name="Rivas-Marin E."/>
            <person name="Kohn T."/>
            <person name="Peeters S.H."/>
            <person name="Heuer A."/>
            <person name="Rast P."/>
            <person name="Oberbeckmann S."/>
            <person name="Bunk B."/>
            <person name="Jeske O."/>
            <person name="Meyerdierks A."/>
            <person name="Storesund J.E."/>
            <person name="Kallscheuer N."/>
            <person name="Luecker S."/>
            <person name="Lage O.M."/>
            <person name="Pohl T."/>
            <person name="Merkel B.J."/>
            <person name="Hornburger P."/>
            <person name="Mueller R.-W."/>
            <person name="Bruemmer F."/>
            <person name="Labrenz M."/>
            <person name="Spormann A.M."/>
            <person name="Op den Camp H."/>
            <person name="Overmann J."/>
            <person name="Amann R."/>
            <person name="Jetten M.S.M."/>
            <person name="Mascher T."/>
            <person name="Medema M.H."/>
            <person name="Devos D.P."/>
            <person name="Kaster A.-K."/>
            <person name="Ovreas L."/>
            <person name="Rohde M."/>
            <person name="Galperin M.Y."/>
            <person name="Jogler C."/>
        </authorList>
    </citation>
    <scope>NUCLEOTIDE SEQUENCE [LARGE SCALE GENOMIC DNA]</scope>
    <source>
        <strain evidence="3 4">Pan241w</strain>
    </source>
</reference>
<dbReference type="Gene3D" id="1.10.1530.10">
    <property type="match status" value="1"/>
</dbReference>
<protein>
    <submittedName>
        <fullName evidence="3">Putative oxidoreductase YbiC</fullName>
        <ecNumber evidence="3">1.1.1.-</ecNumber>
    </submittedName>
</protein>
<dbReference type="Proteomes" id="UP000317171">
    <property type="component" value="Chromosome"/>
</dbReference>
<dbReference type="RefSeq" id="WP_145213621.1">
    <property type="nucleotide sequence ID" value="NZ_CP036269.1"/>
</dbReference>
<dbReference type="EMBL" id="CP036269">
    <property type="protein sequence ID" value="QDT41662.1"/>
    <property type="molecule type" value="Genomic_DNA"/>
</dbReference>
<dbReference type="KEGG" id="gaz:Pan241w_17250"/>
<dbReference type="InterPro" id="IPR043143">
    <property type="entry name" value="Mal/L-sulf/L-lact_DH-like_NADP"/>
</dbReference>
<evidence type="ECO:0000256" key="2">
    <source>
        <dbReference type="ARBA" id="ARBA00023002"/>
    </source>
</evidence>
<evidence type="ECO:0000313" key="4">
    <source>
        <dbReference type="Proteomes" id="UP000317171"/>
    </source>
</evidence>
<sequence>MKFQHDHLISLAAEIFAAAGCQPDEAHRVGRRLVEANLVGHDSHGVIRIPSYVEWLRNGKVLANQPIRIVSENDVIAVVDGQFGLGQSVGETAIQLGINKAAQQGVSVIALRNAGHLGRIGDWAEMAAEAGMISLHFVNTSGAGMLVAPFGGIDRRLSANPFTAGVPAGEGKPIILDMSACTVAEGKIRLALNQGKMVSDGCLIDSEGNPTNDPRHFYGDPPGAILPISGHKGSGLSLIIELLAGALTGSSCTNPENAWRVANGMLSIIIDRSFFGSANEFFPEMERFVTFVKSSRTVIDNGEILMPGELEQRTRARRLESGIELDEITWKQICETCQLLDIKHGFAEADLTVQTFQDSQITMPGCEPISGKSGSRIHE</sequence>
<dbReference type="PANTHER" id="PTHR11091">
    <property type="entry name" value="OXIDOREDUCTASE-RELATED"/>
    <property type="match status" value="1"/>
</dbReference>
<keyword evidence="2 3" id="KW-0560">Oxidoreductase</keyword>
<dbReference type="NCBIfam" id="NF007504">
    <property type="entry name" value="PRK10098.1"/>
    <property type="match status" value="1"/>
</dbReference>
<dbReference type="InterPro" id="IPR003767">
    <property type="entry name" value="Malate/L-lactate_DH-like"/>
</dbReference>
<comment type="similarity">
    <text evidence="1">Belongs to the LDH2/MDH2 oxidoreductase family.</text>
</comment>